<evidence type="ECO:0000313" key="4">
    <source>
        <dbReference type="EMBL" id="MDH0826529.1"/>
    </source>
</evidence>
<reference evidence="6 7" key="1">
    <citation type="submission" date="2018-10" db="EMBL/GenBank/DDBJ databases">
        <title>Transmission dynamics of multidrug resistant bacteria on intensive care unit surfaces.</title>
        <authorList>
            <person name="D'Souza A.W."/>
            <person name="Potter R.F."/>
            <person name="Wallace M."/>
            <person name="Shupe A."/>
            <person name="Patel S."/>
            <person name="Sun S."/>
            <person name="Gul D."/>
            <person name="Kwon J.H."/>
            <person name="Andleeb S."/>
            <person name="Burnham C.-A.D."/>
            <person name="Dantas G."/>
        </authorList>
    </citation>
    <scope>NUCLEOTIDE SEQUENCE [LARGE SCALE GENOMIC DNA]</scope>
    <source>
        <strain evidence="6 7">AJ_385</strain>
    </source>
</reference>
<dbReference type="EMBL" id="RHXE01000029">
    <property type="protein sequence ID" value="RSE21719.1"/>
    <property type="molecule type" value="Genomic_DNA"/>
</dbReference>
<accession>A0A0W8H056</accession>
<dbReference type="AlphaFoldDB" id="A0A0W8H056"/>
<dbReference type="RefSeq" id="WP_004982053.1">
    <property type="nucleotide sequence ID" value="NZ_BKWH01000013.1"/>
</dbReference>
<protein>
    <submittedName>
        <fullName evidence="3">Alpha-E domain-containing protein</fullName>
    </submittedName>
</protein>
<sequence>MILLSTNAENIFWLGRYLTRTQYLCAQFPFTQDQPAMDYAHAFCLPAFDACSLNELILNPNNPASFNQQFQSAKSNVQDLRGILSAKAYAELNQFIKNATENTAYICDVVGECQDVLESEASDVFLFFSLGQMIEQLDRQIRLKQDAQNTLVEIENIVMLLKEMGWLNLAQAWLELKSQPDAMNFYHFSDYIQQLFEVDV</sequence>
<dbReference type="GeneID" id="56339306"/>
<feature type="domain" description="DUF403" evidence="2">
    <location>
        <begin position="3"/>
        <end position="153"/>
    </location>
</feature>
<dbReference type="Proteomes" id="UP000277537">
    <property type="component" value="Unassembled WGS sequence"/>
</dbReference>
<gene>
    <name evidence="6" type="ORF">EGT73_12155</name>
    <name evidence="4" type="ORF">N5C97_08455</name>
    <name evidence="3" type="ORF">N5D11_00170</name>
    <name evidence="5" type="ORF">N5J46_02410</name>
</gene>
<dbReference type="Pfam" id="PF04168">
    <property type="entry name" value="Alpha-E"/>
    <property type="match status" value="1"/>
</dbReference>
<evidence type="ECO:0000313" key="5">
    <source>
        <dbReference type="EMBL" id="MDH2171306.1"/>
    </source>
</evidence>
<evidence type="ECO:0000256" key="1">
    <source>
        <dbReference type="SAM" id="Coils"/>
    </source>
</evidence>
<dbReference type="Proteomes" id="UP001162261">
    <property type="component" value="Unassembled WGS sequence"/>
</dbReference>
<evidence type="ECO:0000313" key="3">
    <source>
        <dbReference type="EMBL" id="MDH0654557.1"/>
    </source>
</evidence>
<organism evidence="6 7">
    <name type="scientific">Acinetobacter johnsonii</name>
    <dbReference type="NCBI Taxonomy" id="40214"/>
    <lineage>
        <taxon>Bacteria</taxon>
        <taxon>Pseudomonadati</taxon>
        <taxon>Pseudomonadota</taxon>
        <taxon>Gammaproteobacteria</taxon>
        <taxon>Moraxellales</taxon>
        <taxon>Moraxellaceae</taxon>
        <taxon>Acinetobacter</taxon>
    </lineage>
</organism>
<dbReference type="InterPro" id="IPR007296">
    <property type="entry name" value="DUF403"/>
</dbReference>
<dbReference type="EMBL" id="JAOCCL010000017">
    <property type="protein sequence ID" value="MDH0826529.1"/>
    <property type="molecule type" value="Genomic_DNA"/>
</dbReference>
<feature type="coiled-coil region" evidence="1">
    <location>
        <begin position="137"/>
        <end position="164"/>
    </location>
</feature>
<name>A0A0W8H056_ACIJO</name>
<dbReference type="Proteomes" id="UP001160116">
    <property type="component" value="Unassembled WGS sequence"/>
</dbReference>
<keyword evidence="1" id="KW-0175">Coiled coil</keyword>
<dbReference type="EMBL" id="JAOCDR010000001">
    <property type="protein sequence ID" value="MDH0654557.1"/>
    <property type="molecule type" value="Genomic_DNA"/>
</dbReference>
<reference evidence="3" key="2">
    <citation type="submission" date="2022-09" db="EMBL/GenBank/DDBJ databases">
        <title>Intensive care unit water sources are persistently colonized with multi-drug resistant bacteria and are the site of extensive horizontal gene transfer of antibiotic resistance genes.</title>
        <authorList>
            <person name="Diorio-Toth L."/>
        </authorList>
    </citation>
    <scope>NUCLEOTIDE SEQUENCE</scope>
    <source>
        <strain evidence="5">GD03649</strain>
        <strain evidence="3">GD03851</strain>
        <strain evidence="4">GD03885</strain>
    </source>
</reference>
<dbReference type="EMBL" id="JAOCLH010000002">
    <property type="protein sequence ID" value="MDH2171306.1"/>
    <property type="molecule type" value="Genomic_DNA"/>
</dbReference>
<evidence type="ECO:0000313" key="7">
    <source>
        <dbReference type="Proteomes" id="UP000277537"/>
    </source>
</evidence>
<evidence type="ECO:0000313" key="6">
    <source>
        <dbReference type="EMBL" id="RSE21719.1"/>
    </source>
</evidence>
<proteinExistence type="predicted"/>
<comment type="caution">
    <text evidence="6">The sequence shown here is derived from an EMBL/GenBank/DDBJ whole genome shotgun (WGS) entry which is preliminary data.</text>
</comment>
<dbReference type="Proteomes" id="UP001161099">
    <property type="component" value="Unassembled WGS sequence"/>
</dbReference>
<evidence type="ECO:0000259" key="2">
    <source>
        <dbReference type="Pfam" id="PF04168"/>
    </source>
</evidence>